<organism evidence="4 5">
    <name type="scientific">Scylla paramamosain</name>
    <name type="common">Mud crab</name>
    <dbReference type="NCBI Taxonomy" id="85552"/>
    <lineage>
        <taxon>Eukaryota</taxon>
        <taxon>Metazoa</taxon>
        <taxon>Ecdysozoa</taxon>
        <taxon>Arthropoda</taxon>
        <taxon>Crustacea</taxon>
        <taxon>Multicrustacea</taxon>
        <taxon>Malacostraca</taxon>
        <taxon>Eumalacostraca</taxon>
        <taxon>Eucarida</taxon>
        <taxon>Decapoda</taxon>
        <taxon>Pleocyemata</taxon>
        <taxon>Brachyura</taxon>
        <taxon>Eubrachyura</taxon>
        <taxon>Portunoidea</taxon>
        <taxon>Portunidae</taxon>
        <taxon>Portuninae</taxon>
        <taxon>Scylla</taxon>
    </lineage>
</organism>
<evidence type="ECO:0000256" key="2">
    <source>
        <dbReference type="SAM" id="Phobius"/>
    </source>
</evidence>
<feature type="domain" description="SAYSvFN" evidence="3">
    <location>
        <begin position="114"/>
        <end position="183"/>
    </location>
</feature>
<evidence type="ECO:0000313" key="5">
    <source>
        <dbReference type="Proteomes" id="UP001487740"/>
    </source>
</evidence>
<feature type="region of interest" description="Disordered" evidence="1">
    <location>
        <begin position="49"/>
        <end position="98"/>
    </location>
</feature>
<dbReference type="PANTHER" id="PTHR13527:SF0">
    <property type="entry name" value="SAYSVFN DOMAIN-CONTAINING PROTEIN 1"/>
    <property type="match status" value="1"/>
</dbReference>
<evidence type="ECO:0000259" key="3">
    <source>
        <dbReference type="Pfam" id="PF10260"/>
    </source>
</evidence>
<dbReference type="Pfam" id="PF10260">
    <property type="entry name" value="SAYSvFN"/>
    <property type="match status" value="1"/>
</dbReference>
<dbReference type="Proteomes" id="UP001487740">
    <property type="component" value="Unassembled WGS sequence"/>
</dbReference>
<gene>
    <name evidence="4" type="ORF">O3P69_004966</name>
</gene>
<dbReference type="EMBL" id="JARAKH010000015">
    <property type="protein sequence ID" value="KAK8396649.1"/>
    <property type="molecule type" value="Genomic_DNA"/>
</dbReference>
<accession>A0AAW0U9B3</accession>
<dbReference type="InterPro" id="IPR019387">
    <property type="entry name" value="SAYSvFN_dom"/>
</dbReference>
<keyword evidence="2" id="KW-0812">Transmembrane</keyword>
<reference evidence="4 5" key="1">
    <citation type="submission" date="2023-03" db="EMBL/GenBank/DDBJ databases">
        <title>High-quality genome of Scylla paramamosain provides insights in environmental adaptation.</title>
        <authorList>
            <person name="Zhang L."/>
        </authorList>
    </citation>
    <scope>NUCLEOTIDE SEQUENCE [LARGE SCALE GENOMIC DNA]</scope>
    <source>
        <strain evidence="4">LZ_2023a</strain>
        <tissue evidence="4">Muscle</tissue>
    </source>
</reference>
<evidence type="ECO:0000256" key="1">
    <source>
        <dbReference type="SAM" id="MobiDB-lite"/>
    </source>
</evidence>
<keyword evidence="2" id="KW-0472">Membrane</keyword>
<evidence type="ECO:0000313" key="4">
    <source>
        <dbReference type="EMBL" id="KAK8396649.1"/>
    </source>
</evidence>
<keyword evidence="2" id="KW-1133">Transmembrane helix</keyword>
<dbReference type="InterPro" id="IPR039159">
    <property type="entry name" value="SAYSD1"/>
</dbReference>
<proteinExistence type="predicted"/>
<protein>
    <recommendedName>
        <fullName evidence="3">SAYSvFN domain-containing protein</fullName>
    </recommendedName>
</protein>
<dbReference type="PANTHER" id="PTHR13527">
    <property type="entry name" value="SAYSVFN DOMAIN-CONTAINING PROTEIN 1"/>
    <property type="match status" value="1"/>
</dbReference>
<feature type="transmembrane region" description="Helical" evidence="2">
    <location>
        <begin position="127"/>
        <end position="147"/>
    </location>
</feature>
<keyword evidence="5" id="KW-1185">Reference proteome</keyword>
<comment type="caution">
    <text evidence="4">The sequence shown here is derived from an EMBL/GenBank/DDBJ whole genome shotgun (WGS) entry which is preliminary data.</text>
</comment>
<dbReference type="AlphaFoldDB" id="A0AAW0U9B3"/>
<sequence>MVEGSKKTNVEEQLAQYRKRKKREEEYAALKQKIWGYLAAVFTFWRPEDGGPGTHTSPGSSEAEMQDDSSRPAINTGNARRRKANMGEATTTMEEEEASPTHYTRLDLAMLFLKILMWLLLQKVFILLEFGAVFFITSAFLFIWYNLRNEPKKKGEASAYSVFNPNCEAIDGTFTAEQFERELLHKM</sequence>
<name>A0AAW0U9B3_SCYPA</name>